<dbReference type="Pfam" id="PF13963">
    <property type="entry name" value="Transpos_assoc"/>
    <property type="match status" value="1"/>
</dbReference>
<evidence type="ECO:0008006" key="8">
    <source>
        <dbReference type="Google" id="ProtNLM"/>
    </source>
</evidence>
<dbReference type="Pfam" id="PF13952">
    <property type="entry name" value="DUF4216"/>
    <property type="match status" value="1"/>
</dbReference>
<dbReference type="Proteomes" id="UP001157418">
    <property type="component" value="Unassembled WGS sequence"/>
</dbReference>
<accession>A0AAU9MW97</accession>
<gene>
    <name evidence="6" type="ORF">LVIROSA_LOCUS15365</name>
</gene>
<feature type="region of interest" description="Disordered" evidence="1">
    <location>
        <begin position="648"/>
        <end position="689"/>
    </location>
</feature>
<evidence type="ECO:0000259" key="5">
    <source>
        <dbReference type="Pfam" id="PF13963"/>
    </source>
</evidence>
<feature type="domain" description="Transposase-associated" evidence="5">
    <location>
        <begin position="106"/>
        <end position="194"/>
    </location>
</feature>
<dbReference type="Pfam" id="PF13960">
    <property type="entry name" value="DUF4218"/>
    <property type="match status" value="1"/>
</dbReference>
<sequence>MKNTKKIRRRRTLHRFGAPLPEFCLLTQQRPSESFRRLLHFTATVVGIFHIPTTTTIAGSSHSTVTVAGFSQSTPPTLVIRYIVHNFENCLRGLFKLQPDEMSQNREWMYTMRLTKDGRFNSGFGQYVHDFLEFAYTNATNIKPIIQEGMEVFQIRCPCWKCKNRDYNTREIVAQHLYDVGFVKDYSIWHAHGELYPTQEIGQSSNPIPSQVMAQEINNHVGDFPRYQQMVIESMYGPEVPYYQQGPQHPNQSAQTFFKLVNQANEPLWDGSLKASTLSTTTRLLNWKSECNVSDSSFDRLLPIIKDSLPTGAKLPDNFYETKKMLKPLKLPSQRIHVCKNHCMLFNGHHSNLDHCLVCNECRYTKIGGKVPNLVMTYMPIGPRLQRKLGLIKRRIRNKARVEGSIINEHLVNELATYCSLYFAPTIETRHNREPRNFAPQHHNSLSEQPPLSVFALPSRRSYPYIQEFDEVAPRMYQGEQVASLRDKYFAQWFEQKVRLNSDGSAKHLEALARKPEQYDEYHNGYFVNESDYYGLVDEILEIKYYGIGPSTVVLFKCTWFDNNNGVIVNKNKMVDVKYKSRLQTNDPFCLASQAEQVFYTPYPAMTRETKDLWAVVKTKPRGVFEVTQDEIDADGFFQIDERFELPNERGISTSQQDQHEEQLEDEDDIEDNGNELVYSDDGSDYDEE</sequence>
<evidence type="ECO:0000259" key="3">
    <source>
        <dbReference type="Pfam" id="PF13952"/>
    </source>
</evidence>
<reference evidence="6 7" key="1">
    <citation type="submission" date="2022-01" db="EMBL/GenBank/DDBJ databases">
        <authorList>
            <person name="Xiong W."/>
            <person name="Schranz E."/>
        </authorList>
    </citation>
    <scope>NUCLEOTIDE SEQUENCE [LARGE SCALE GENOMIC DNA]</scope>
</reference>
<dbReference type="PANTHER" id="PTHR48258:SF4">
    <property type="entry name" value="DUF4216 DOMAIN-CONTAINING PROTEIN"/>
    <property type="match status" value="1"/>
</dbReference>
<dbReference type="PANTHER" id="PTHR48258">
    <property type="entry name" value="DUF4218 DOMAIN-CONTAINING PROTEIN-RELATED"/>
    <property type="match status" value="1"/>
</dbReference>
<keyword evidence="2" id="KW-0472">Membrane</keyword>
<keyword evidence="7" id="KW-1185">Reference proteome</keyword>
<feature type="transmembrane region" description="Helical" evidence="2">
    <location>
        <begin position="38"/>
        <end position="58"/>
    </location>
</feature>
<name>A0AAU9MW97_9ASTR</name>
<dbReference type="AlphaFoldDB" id="A0AAU9MW97"/>
<dbReference type="InterPro" id="IPR029480">
    <property type="entry name" value="Transpos_assoc"/>
</dbReference>
<protein>
    <recommendedName>
        <fullName evidence="8">Transposase-associated domain-containing protein</fullName>
    </recommendedName>
</protein>
<organism evidence="6 7">
    <name type="scientific">Lactuca virosa</name>
    <dbReference type="NCBI Taxonomy" id="75947"/>
    <lineage>
        <taxon>Eukaryota</taxon>
        <taxon>Viridiplantae</taxon>
        <taxon>Streptophyta</taxon>
        <taxon>Embryophyta</taxon>
        <taxon>Tracheophyta</taxon>
        <taxon>Spermatophyta</taxon>
        <taxon>Magnoliopsida</taxon>
        <taxon>eudicotyledons</taxon>
        <taxon>Gunneridae</taxon>
        <taxon>Pentapetalae</taxon>
        <taxon>asterids</taxon>
        <taxon>campanulids</taxon>
        <taxon>Asterales</taxon>
        <taxon>Asteraceae</taxon>
        <taxon>Cichorioideae</taxon>
        <taxon>Cichorieae</taxon>
        <taxon>Lactucinae</taxon>
        <taxon>Lactuca</taxon>
    </lineage>
</organism>
<evidence type="ECO:0000259" key="4">
    <source>
        <dbReference type="Pfam" id="PF13960"/>
    </source>
</evidence>
<evidence type="ECO:0000256" key="1">
    <source>
        <dbReference type="SAM" id="MobiDB-lite"/>
    </source>
</evidence>
<dbReference type="EMBL" id="CAKMRJ010002223">
    <property type="protein sequence ID" value="CAH1428434.1"/>
    <property type="molecule type" value="Genomic_DNA"/>
</dbReference>
<evidence type="ECO:0000313" key="6">
    <source>
        <dbReference type="EMBL" id="CAH1428434.1"/>
    </source>
</evidence>
<evidence type="ECO:0000256" key="2">
    <source>
        <dbReference type="SAM" id="Phobius"/>
    </source>
</evidence>
<feature type="domain" description="DUF4216" evidence="3">
    <location>
        <begin position="542"/>
        <end position="617"/>
    </location>
</feature>
<keyword evidence="2" id="KW-1133">Transmembrane helix</keyword>
<comment type="caution">
    <text evidence="6">The sequence shown here is derived from an EMBL/GenBank/DDBJ whole genome shotgun (WGS) entry which is preliminary data.</text>
</comment>
<feature type="compositionally biased region" description="Acidic residues" evidence="1">
    <location>
        <begin position="663"/>
        <end position="674"/>
    </location>
</feature>
<dbReference type="InterPro" id="IPR025452">
    <property type="entry name" value="DUF4218"/>
</dbReference>
<evidence type="ECO:0000313" key="7">
    <source>
        <dbReference type="Proteomes" id="UP001157418"/>
    </source>
</evidence>
<feature type="domain" description="DUF4218" evidence="4">
    <location>
        <begin position="344"/>
        <end position="437"/>
    </location>
</feature>
<keyword evidence="2" id="KW-0812">Transmembrane</keyword>
<dbReference type="InterPro" id="IPR025312">
    <property type="entry name" value="DUF4216"/>
</dbReference>
<proteinExistence type="predicted"/>